<dbReference type="InterPro" id="IPR013974">
    <property type="entry name" value="SAF"/>
</dbReference>
<dbReference type="RefSeq" id="WP_052118142.1">
    <property type="nucleotide sequence ID" value="NZ_JDUS01000004.1"/>
</dbReference>
<feature type="transmembrane region" description="Helical" evidence="2">
    <location>
        <begin position="36"/>
        <end position="54"/>
    </location>
</feature>
<feature type="compositionally biased region" description="Polar residues" evidence="1">
    <location>
        <begin position="225"/>
        <end position="264"/>
    </location>
</feature>
<dbReference type="eggNOG" id="COG1261">
    <property type="taxonomic scope" value="Bacteria"/>
</dbReference>
<evidence type="ECO:0000259" key="3">
    <source>
        <dbReference type="SMART" id="SM00858"/>
    </source>
</evidence>
<evidence type="ECO:0000256" key="2">
    <source>
        <dbReference type="SAM" id="Phobius"/>
    </source>
</evidence>
<dbReference type="CDD" id="cd11614">
    <property type="entry name" value="SAF_CpaB_FlgA_like"/>
    <property type="match status" value="1"/>
</dbReference>
<gene>
    <name evidence="4" type="ORF">BBOH_1562</name>
</gene>
<keyword evidence="2" id="KW-1133">Transmembrane helix</keyword>
<dbReference type="Proteomes" id="UP000029096">
    <property type="component" value="Unassembled WGS sequence"/>
</dbReference>
<keyword evidence="2" id="KW-0812">Transmembrane</keyword>
<sequence>MMNFLQHLNRHNDNASDSNTRPHKAMTLNQRRQAQTLRTVTMAICVGLTVFFGLETAVGLMRTKTAVIATHDIARGTLIESGDLNVLQIPDHKAFASGFTDANQAIGKIAQIDIKAGDMLIKPMARASPVPEPGQAVVSVRIASVADELIPGQSVTLVAVTSCENVQRSAESGYAPERRTPDDNAAGAAESDMRGMAEASHADITAMFTDAESTVSAQRIRRLPSAQTEQSKSSTPSGSPVRTALTVSSIQRIRPSQITRTASRAQIRHVTPTMQGVQNPKEAEEKDKNRKIETPQPLLASTNSPAPSESSATQGPERNELCTLAQTATVITVAHKSNDTGGMGGGEDKETVQFAMSPGEAAKVMAVQERIGIMATMKGR</sequence>
<feature type="domain" description="SAF" evidence="3">
    <location>
        <begin position="64"/>
        <end position="126"/>
    </location>
</feature>
<dbReference type="Gene3D" id="3.90.1210.10">
    <property type="entry name" value="Antifreeze-like/N-acetylneuraminic acid synthase C-terminal domain"/>
    <property type="match status" value="1"/>
</dbReference>
<evidence type="ECO:0000313" key="4">
    <source>
        <dbReference type="EMBL" id="KFI44833.1"/>
    </source>
</evidence>
<accession>A0A086ZE83</accession>
<protein>
    <submittedName>
        <fullName evidence="4">SAF domain-containing protein</fullName>
    </submittedName>
</protein>
<keyword evidence="5" id="KW-1185">Reference proteome</keyword>
<feature type="compositionally biased region" description="Polar residues" evidence="1">
    <location>
        <begin position="299"/>
        <end position="316"/>
    </location>
</feature>
<reference evidence="4 5" key="1">
    <citation type="submission" date="2014-03" db="EMBL/GenBank/DDBJ databases">
        <title>Genomics of Bifidobacteria.</title>
        <authorList>
            <person name="Ventura M."/>
            <person name="Milani C."/>
            <person name="Lugli G.A."/>
        </authorList>
    </citation>
    <scope>NUCLEOTIDE SEQUENCE [LARGE SCALE GENOMIC DNA]</scope>
    <source>
        <strain evidence="4 5">DSM 22767</strain>
    </source>
</reference>
<dbReference type="AlphaFoldDB" id="A0A086ZE83"/>
<dbReference type="Pfam" id="PF08666">
    <property type="entry name" value="SAF"/>
    <property type="match status" value="1"/>
</dbReference>
<dbReference type="SMART" id="SM00858">
    <property type="entry name" value="SAF"/>
    <property type="match status" value="1"/>
</dbReference>
<keyword evidence="2" id="KW-0472">Membrane</keyword>
<name>A0A086ZE83_9BIFI</name>
<dbReference type="EMBL" id="JGYP01000005">
    <property type="protein sequence ID" value="KFI44833.1"/>
    <property type="molecule type" value="Genomic_DNA"/>
</dbReference>
<evidence type="ECO:0000313" key="5">
    <source>
        <dbReference type="Proteomes" id="UP000029096"/>
    </source>
</evidence>
<feature type="region of interest" description="Disordered" evidence="1">
    <location>
        <begin position="168"/>
        <end position="197"/>
    </location>
</feature>
<feature type="compositionally biased region" description="Basic and acidic residues" evidence="1">
    <location>
        <begin position="281"/>
        <end position="293"/>
    </location>
</feature>
<dbReference type="STRING" id="1437606.BBOH_1562"/>
<evidence type="ECO:0000256" key="1">
    <source>
        <dbReference type="SAM" id="MobiDB-lite"/>
    </source>
</evidence>
<comment type="caution">
    <text evidence="4">The sequence shown here is derived from an EMBL/GenBank/DDBJ whole genome shotgun (WGS) entry which is preliminary data.</text>
</comment>
<proteinExistence type="predicted"/>
<organism evidence="4 5">
    <name type="scientific">Bifidobacterium bohemicum DSM 22767</name>
    <dbReference type="NCBI Taxonomy" id="1437606"/>
    <lineage>
        <taxon>Bacteria</taxon>
        <taxon>Bacillati</taxon>
        <taxon>Actinomycetota</taxon>
        <taxon>Actinomycetes</taxon>
        <taxon>Bifidobacteriales</taxon>
        <taxon>Bifidobacteriaceae</taxon>
        <taxon>Bifidobacterium</taxon>
    </lineage>
</organism>
<feature type="region of interest" description="Disordered" evidence="1">
    <location>
        <begin position="222"/>
        <end position="316"/>
    </location>
</feature>
<dbReference type="OrthoDB" id="3235133at2"/>